<dbReference type="EMBL" id="AP021861">
    <property type="protein sequence ID" value="BBO33811.1"/>
    <property type="molecule type" value="Genomic_DNA"/>
</dbReference>
<dbReference type="KEGG" id="lpav:PLANPX_3423"/>
<sequence>MRGADFEKAAKASAPAVQSAAITDGSEESGKRDDSRIAGLNDLLH</sequence>
<protein>
    <submittedName>
        <fullName evidence="2">Uncharacterized protein</fullName>
    </submittedName>
</protein>
<feature type="compositionally biased region" description="Low complexity" evidence="1">
    <location>
        <begin position="11"/>
        <end position="21"/>
    </location>
</feature>
<evidence type="ECO:0000313" key="2">
    <source>
        <dbReference type="EMBL" id="BBO33811.1"/>
    </source>
</evidence>
<dbReference type="Proteomes" id="UP000326837">
    <property type="component" value="Chromosome"/>
</dbReference>
<evidence type="ECO:0000256" key="1">
    <source>
        <dbReference type="SAM" id="MobiDB-lite"/>
    </source>
</evidence>
<feature type="compositionally biased region" description="Basic and acidic residues" evidence="1">
    <location>
        <begin position="1"/>
        <end position="10"/>
    </location>
</feature>
<accession>A0A5K7XG04</accession>
<name>A0A5K7XG04_9BACT</name>
<evidence type="ECO:0000313" key="3">
    <source>
        <dbReference type="Proteomes" id="UP000326837"/>
    </source>
</evidence>
<feature type="region of interest" description="Disordered" evidence="1">
    <location>
        <begin position="1"/>
        <end position="45"/>
    </location>
</feature>
<keyword evidence="3" id="KW-1185">Reference proteome</keyword>
<proteinExistence type="predicted"/>
<gene>
    <name evidence="2" type="ORF">PLANPX_3423</name>
</gene>
<reference evidence="3" key="1">
    <citation type="submission" date="2019-10" db="EMBL/GenBank/DDBJ databases">
        <title>Lacipirellula parvula gen. nov., sp. nov., representing a lineage of planctomycetes widespread in freshwater anoxic habitats, and description of the family Lacipirellulaceae.</title>
        <authorList>
            <person name="Dedysh S.N."/>
            <person name="Kulichevskaya I.S."/>
            <person name="Beletsky A.V."/>
            <person name="Rakitin A.L."/>
            <person name="Mardanov A.V."/>
            <person name="Ivanova A.A."/>
            <person name="Saltykova V.X."/>
            <person name="Rijpstra W.I.C."/>
            <person name="Sinninghe Damste J.S."/>
            <person name="Ravin N.V."/>
        </authorList>
    </citation>
    <scope>NUCLEOTIDE SEQUENCE [LARGE SCALE GENOMIC DNA]</scope>
    <source>
        <strain evidence="3">PX69</strain>
    </source>
</reference>
<organism evidence="2 3">
    <name type="scientific">Lacipirellula parvula</name>
    <dbReference type="NCBI Taxonomy" id="2650471"/>
    <lineage>
        <taxon>Bacteria</taxon>
        <taxon>Pseudomonadati</taxon>
        <taxon>Planctomycetota</taxon>
        <taxon>Planctomycetia</taxon>
        <taxon>Pirellulales</taxon>
        <taxon>Lacipirellulaceae</taxon>
        <taxon>Lacipirellula</taxon>
    </lineage>
</organism>
<dbReference type="AlphaFoldDB" id="A0A5K7XG04"/>